<feature type="compositionally biased region" description="Basic and acidic residues" evidence="1">
    <location>
        <begin position="619"/>
        <end position="630"/>
    </location>
</feature>
<evidence type="ECO:0000259" key="3">
    <source>
        <dbReference type="Pfam" id="PF08237"/>
    </source>
</evidence>
<feature type="domain" description="PE-PPE" evidence="3">
    <location>
        <begin position="80"/>
        <end position="332"/>
    </location>
</feature>
<feature type="signal peptide" evidence="2">
    <location>
        <begin position="1"/>
        <end position="25"/>
    </location>
</feature>
<feature type="region of interest" description="Disordered" evidence="1">
    <location>
        <begin position="373"/>
        <end position="657"/>
    </location>
</feature>
<reference evidence="4 5" key="1">
    <citation type="journal article" date="2012" name="J. Bacteriol.">
        <title>Genome sequence of Mycobacterium hassiacum DSM 44199, a rare source of heat-stable mycobacterial proteins.</title>
        <authorList>
            <person name="Tiago I."/>
            <person name="Maranha A."/>
            <person name="Mendes V."/>
            <person name="Alarico S."/>
            <person name="Moynihan P.J."/>
            <person name="Clarke A.J."/>
            <person name="Macedo-Ribeiro S."/>
            <person name="Pereira P.J."/>
            <person name="Empadinhas N."/>
        </authorList>
    </citation>
    <scope>NUCLEOTIDE SEQUENCE [LARGE SCALE GENOMIC DNA]</scope>
    <source>
        <strain evidence="5">DSM 44199 / CIP 105218 / JCM 12690 / 3849</strain>
    </source>
</reference>
<proteinExistence type="predicted"/>
<keyword evidence="5" id="KW-1185">Reference proteome</keyword>
<feature type="chain" id="PRO_5003885436" evidence="2">
    <location>
        <begin position="26"/>
        <end position="657"/>
    </location>
</feature>
<feature type="compositionally biased region" description="Polar residues" evidence="1">
    <location>
        <begin position="437"/>
        <end position="457"/>
    </location>
</feature>
<dbReference type="AlphaFoldDB" id="K5BC20"/>
<accession>K5BC20</accession>
<feature type="compositionally biased region" description="Basic and acidic residues" evidence="1">
    <location>
        <begin position="539"/>
        <end position="601"/>
    </location>
</feature>
<dbReference type="Proteomes" id="UP000006265">
    <property type="component" value="Unassembled WGS sequence"/>
</dbReference>
<dbReference type="Pfam" id="PF08237">
    <property type="entry name" value="PE-PPE"/>
    <property type="match status" value="1"/>
</dbReference>
<dbReference type="eggNOG" id="COG5651">
    <property type="taxonomic scope" value="Bacteria"/>
</dbReference>
<gene>
    <name evidence="4" type="ORF">C731_1005</name>
</gene>
<evidence type="ECO:0000313" key="5">
    <source>
        <dbReference type="Proteomes" id="UP000006265"/>
    </source>
</evidence>
<dbReference type="RefSeq" id="WP_005625320.1">
    <property type="nucleotide sequence ID" value="NZ_AMRA01000027.1"/>
</dbReference>
<evidence type="ECO:0000313" key="4">
    <source>
        <dbReference type="EMBL" id="EKF24830.1"/>
    </source>
</evidence>
<dbReference type="STRING" id="1122247.GCA_000379865_03854"/>
<dbReference type="EMBL" id="AMRA01000027">
    <property type="protein sequence ID" value="EKF24830.1"/>
    <property type="molecule type" value="Genomic_DNA"/>
</dbReference>
<dbReference type="InterPro" id="IPR029058">
    <property type="entry name" value="AB_hydrolase_fold"/>
</dbReference>
<keyword evidence="2" id="KW-0732">Signal</keyword>
<dbReference type="Gene3D" id="3.40.50.1820">
    <property type="entry name" value="alpha/beta hydrolase"/>
    <property type="match status" value="1"/>
</dbReference>
<name>K5BC20_MYCHD</name>
<evidence type="ECO:0000256" key="2">
    <source>
        <dbReference type="SAM" id="SignalP"/>
    </source>
</evidence>
<feature type="compositionally biased region" description="Low complexity" evidence="1">
    <location>
        <begin position="479"/>
        <end position="494"/>
    </location>
</feature>
<sequence length="657" mass="69588">MRRGIRVLLFAVLGLLSTAALTAVAAIVAAISLAATALIVPGTGTPNANIVENYRQHFVDRYSAPFFPDCTSTNGCELVGVNYPASFFPLFIFPNWCVPGRCETWNASVGTGVEGVIELVKNLPAGERALLLGYSQGGAVASNALRELAAQGLLDRIEGVVLIGNAYNPDGGLFTRLGFLPTIPLLNISFDRATPVELADEIGPMVFVGFEYDPVMYAPRYWGNPFAMLNALAAFETVHGYYLTPNGNGPNDPIAYGYTPEEIEAYLDDPECTGPVCREDEYGNRYYMLPAKSLPLMDLVMSLVPEPLVPLARPIVEFLTPIVKVLVDLGYDWSGDPAATTYLSILPFSPKTNLVKVGVDLIKAVQEGIHNVIGDQGPNAVPDTDNDVSLLAASGTPAGESESAPQPFGRAMTAAGFTPEEATAAGGGTELPGATPDQATPLQQATEDGTPPQQATEDGTPPQEVTEDGTPPQGQPRAETSQQTQQESSGKQGTDTATGNPAPNSGPGGEKAGGQPAPAKAVGLKTRREQRQSHWQAAKAEREARREALKADPETKREAAKAEREARREALKADPETKREAAKAEREARRQAFKADPDAKRPGPRLGATCNTAAPGTPRAEKPRRPDPRRRSGAVRGGRPGGPPTLAGQAAAAPGFR</sequence>
<evidence type="ECO:0000256" key="1">
    <source>
        <dbReference type="SAM" id="MobiDB-lite"/>
    </source>
</evidence>
<comment type="caution">
    <text evidence="4">The sequence shown here is derived from an EMBL/GenBank/DDBJ whole genome shotgun (WGS) entry which is preliminary data.</text>
</comment>
<protein>
    <submittedName>
        <fullName evidence="4">Cutinase family protein</fullName>
    </submittedName>
</protein>
<dbReference type="InterPro" id="IPR013228">
    <property type="entry name" value="PE-PPE_C"/>
</dbReference>
<dbReference type="SUPFAM" id="SSF53474">
    <property type="entry name" value="alpha/beta-Hydrolases"/>
    <property type="match status" value="1"/>
</dbReference>
<organism evidence="4 5">
    <name type="scientific">Mycolicibacterium hassiacum (strain DSM 44199 / CIP 105218 / JCM 12690 / 3849)</name>
    <name type="common">Mycobacterium hassiacum</name>
    <dbReference type="NCBI Taxonomy" id="1122247"/>
    <lineage>
        <taxon>Bacteria</taxon>
        <taxon>Bacillati</taxon>
        <taxon>Actinomycetota</taxon>
        <taxon>Actinomycetes</taxon>
        <taxon>Mycobacteriales</taxon>
        <taxon>Mycobacteriaceae</taxon>
        <taxon>Mycolicibacterium</taxon>
    </lineage>
</organism>
<dbReference type="PATRIC" id="fig|1122247.3.peg.962"/>